<keyword evidence="10" id="KW-0862">Zinc</keyword>
<feature type="domain" description="Peptidase C-terminal archaeal/bacterial" evidence="15">
    <location>
        <begin position="685"/>
        <end position="749"/>
    </location>
</feature>
<keyword evidence="9 17" id="KW-0378">Hydrolase</keyword>
<dbReference type="PANTHER" id="PTHR13062">
    <property type="entry name" value="COLLAGENASE"/>
    <property type="match status" value="1"/>
</dbReference>
<evidence type="ECO:0000256" key="8">
    <source>
        <dbReference type="ARBA" id="ARBA00022729"/>
    </source>
</evidence>
<gene>
    <name evidence="17" type="ORF">KDM90_03240</name>
</gene>
<keyword evidence="5" id="KW-0964">Secreted</keyword>
<evidence type="ECO:0000256" key="5">
    <source>
        <dbReference type="ARBA" id="ARBA00022525"/>
    </source>
</evidence>
<evidence type="ECO:0000313" key="17">
    <source>
        <dbReference type="EMBL" id="MBR7799002.1"/>
    </source>
</evidence>
<evidence type="ECO:0000256" key="1">
    <source>
        <dbReference type="ARBA" id="ARBA00000424"/>
    </source>
</evidence>
<evidence type="ECO:0000256" key="10">
    <source>
        <dbReference type="ARBA" id="ARBA00022833"/>
    </source>
</evidence>
<feature type="domain" description="Peptidase M9 collagenase N-terminal" evidence="16">
    <location>
        <begin position="106"/>
        <end position="259"/>
    </location>
</feature>
<accession>A0A941E0W5</accession>
<dbReference type="EC" id="3.4.24.3" evidence="4"/>
<dbReference type="Pfam" id="PF01752">
    <property type="entry name" value="Peptidase_M9"/>
    <property type="match status" value="1"/>
</dbReference>
<keyword evidence="6" id="KW-0645">Protease</keyword>
<feature type="active site" evidence="13">
    <location>
        <position position="515"/>
    </location>
</feature>
<organism evidence="17 18">
    <name type="scientific">Undibacterium fentianense</name>
    <dbReference type="NCBI Taxonomy" id="2828728"/>
    <lineage>
        <taxon>Bacteria</taxon>
        <taxon>Pseudomonadati</taxon>
        <taxon>Pseudomonadota</taxon>
        <taxon>Betaproteobacteria</taxon>
        <taxon>Burkholderiales</taxon>
        <taxon>Oxalobacteraceae</taxon>
        <taxon>Undibacterium</taxon>
    </lineage>
</organism>
<keyword evidence="8 14" id="KW-0732">Signal</keyword>
<dbReference type="Pfam" id="PF04151">
    <property type="entry name" value="PPC"/>
    <property type="match status" value="1"/>
</dbReference>
<dbReference type="PANTHER" id="PTHR13062:SF9">
    <property type="entry name" value="MICROBIAL COLLAGENASE"/>
    <property type="match status" value="1"/>
</dbReference>
<feature type="signal peptide" evidence="14">
    <location>
        <begin position="1"/>
        <end position="26"/>
    </location>
</feature>
<dbReference type="GO" id="GO:0005576">
    <property type="term" value="C:extracellular region"/>
    <property type="evidence" value="ECO:0007669"/>
    <property type="project" value="UniProtKB-SubCell"/>
</dbReference>
<reference evidence="17" key="1">
    <citation type="submission" date="2021-04" db="EMBL/GenBank/DDBJ databases">
        <title>novel species isolated from subtropical streams in China.</title>
        <authorList>
            <person name="Lu H."/>
        </authorList>
    </citation>
    <scope>NUCLEOTIDE SEQUENCE</scope>
    <source>
        <strain evidence="17">FT137W</strain>
    </source>
</reference>
<dbReference type="EMBL" id="JAGSPJ010000001">
    <property type="protein sequence ID" value="MBR7799002.1"/>
    <property type="molecule type" value="Genomic_DNA"/>
</dbReference>
<dbReference type="InterPro" id="IPR013661">
    <property type="entry name" value="Peptidase_M9_N_dom"/>
</dbReference>
<dbReference type="GO" id="GO:0004222">
    <property type="term" value="F:metalloendopeptidase activity"/>
    <property type="evidence" value="ECO:0007669"/>
    <property type="project" value="UniProtKB-EC"/>
</dbReference>
<evidence type="ECO:0000256" key="4">
    <source>
        <dbReference type="ARBA" id="ARBA00012653"/>
    </source>
</evidence>
<dbReference type="InterPro" id="IPR002169">
    <property type="entry name" value="Peptidase_M9A/M9B"/>
</dbReference>
<dbReference type="PRINTS" id="PR00931">
    <property type="entry name" value="MICOLLPTASE"/>
</dbReference>
<keyword evidence="11" id="KW-0482">Metalloprotease</keyword>
<comment type="catalytic activity">
    <reaction evidence="1">
        <text>Digestion of native collagen in the triple helical region at Xaa-|-Gly bonds. With synthetic peptides, a preference is shown for Gly at P3 and P1', Pro and Ala at P2 and P2', and hydroxyproline, Ala or Arg at P3'.</text>
        <dbReference type="EC" id="3.4.24.3"/>
    </reaction>
</comment>
<dbReference type="Gene3D" id="3.40.30.160">
    <property type="entry name" value="Collagenase ColT, N-terminal domain"/>
    <property type="match status" value="1"/>
</dbReference>
<evidence type="ECO:0000256" key="11">
    <source>
        <dbReference type="ARBA" id="ARBA00023049"/>
    </source>
</evidence>
<evidence type="ECO:0000256" key="9">
    <source>
        <dbReference type="ARBA" id="ARBA00022801"/>
    </source>
</evidence>
<dbReference type="Gene3D" id="2.60.120.380">
    <property type="match status" value="1"/>
</dbReference>
<evidence type="ECO:0000256" key="7">
    <source>
        <dbReference type="ARBA" id="ARBA00022723"/>
    </source>
</evidence>
<evidence type="ECO:0000259" key="15">
    <source>
        <dbReference type="Pfam" id="PF04151"/>
    </source>
</evidence>
<evidence type="ECO:0000256" key="6">
    <source>
        <dbReference type="ARBA" id="ARBA00022670"/>
    </source>
</evidence>
<evidence type="ECO:0000259" key="16">
    <source>
        <dbReference type="Pfam" id="PF08453"/>
    </source>
</evidence>
<name>A0A941E0W5_9BURK</name>
<dbReference type="Proteomes" id="UP000678545">
    <property type="component" value="Unassembled WGS sequence"/>
</dbReference>
<evidence type="ECO:0000256" key="12">
    <source>
        <dbReference type="ARBA" id="ARBA00023145"/>
    </source>
</evidence>
<dbReference type="InterPro" id="IPR007280">
    <property type="entry name" value="Peptidase_C_arc/bac"/>
</dbReference>
<sequence length="765" mass="83209">MSMKRNSIIAVAILAANATSMAPVNAAIQSEQAERHEHEHKALKQAPRPHARMALPPSAEQVKFNLPQSKKDVQALYRTNNNSAATKTAPSMAPLMAPAPTAACKDMTTLANYSGAALANYLVSLPDPECTYGLFSLTSAQGAGIYSATNMNAVASRFTQEASSYNASNIALVNLTLYLRAGYYLASGGTIVAPSSTVMTNLRAPIKQLIDGSALYASNAAWSNTASEVFKLITNLNDEAYYLPSVKNVFVRYTNTASNPNAANGLLQTSAAGALTGALTVMFYAHDRANATSIIQDASYPTVLNNFVVNNKAALLNTSTAYQLSDAENEAFRFMKYAALLNTVKPMVKNQLATSTMTGPDSDLWLNAASAVDYYDSANCAEYGTCGYQTKLADAVLKTSYTCSPTIKIRAQDMTPQQLQDSCNILGAEETYFHKMLLTNNTPLPNDNNKSLELVVFDDYTNYSKYAGAIYGIGTDNGGMYLEGNPADVNNQARFIAHEASWLRPTFSVWNLEHEYVHYLDGRFDMAGDFAAGTAKPTVWWIEGVAEYLSHKNNYQEAIDAAKTGTYKLSTILGNTYSMSDYVTRAYRWGYMAVRFMNERHRSDIDAMIAKFRSGDYAGYQTYLNNIGTRYDTEFANWVQTVTVAGEPPLPTVPVVTLPTCASSSQLGKNCAIKNLTSNSQAYLYIMLPTGAKNLKLYTNGGTGDVDLYVKKGSYPTTSSYDAASVKAGNDENVLLPTPSSGVWYYIVLRAKQAFTGVNINATYD</sequence>
<proteinExistence type="predicted"/>
<evidence type="ECO:0000256" key="2">
    <source>
        <dbReference type="ARBA" id="ARBA00001947"/>
    </source>
</evidence>
<evidence type="ECO:0000256" key="13">
    <source>
        <dbReference type="PIRSR" id="PIRSR602169-1"/>
    </source>
</evidence>
<evidence type="ECO:0000313" key="18">
    <source>
        <dbReference type="Proteomes" id="UP000678545"/>
    </source>
</evidence>
<dbReference type="RefSeq" id="WP_212674115.1">
    <property type="nucleotide sequence ID" value="NZ_JAGSPJ010000001.1"/>
</dbReference>
<dbReference type="GO" id="GO:0006508">
    <property type="term" value="P:proteolysis"/>
    <property type="evidence" value="ECO:0007669"/>
    <property type="project" value="UniProtKB-KW"/>
</dbReference>
<protein>
    <recommendedName>
        <fullName evidence="4">microbial collagenase</fullName>
        <ecNumber evidence="4">3.4.24.3</ecNumber>
    </recommendedName>
</protein>
<dbReference type="GO" id="GO:0008270">
    <property type="term" value="F:zinc ion binding"/>
    <property type="evidence" value="ECO:0007669"/>
    <property type="project" value="InterPro"/>
</dbReference>
<dbReference type="AlphaFoldDB" id="A0A941E0W5"/>
<comment type="caution">
    <text evidence="17">The sequence shown here is derived from an EMBL/GenBank/DDBJ whole genome shotgun (WGS) entry which is preliminary data.</text>
</comment>
<keyword evidence="7" id="KW-0479">Metal-binding</keyword>
<keyword evidence="18" id="KW-1185">Reference proteome</keyword>
<comment type="cofactor">
    <cofactor evidence="2">
        <name>Zn(2+)</name>
        <dbReference type="ChEBI" id="CHEBI:29105"/>
    </cofactor>
</comment>
<evidence type="ECO:0000256" key="14">
    <source>
        <dbReference type="SAM" id="SignalP"/>
    </source>
</evidence>
<dbReference type="Pfam" id="PF08453">
    <property type="entry name" value="Peptidase_M9_N"/>
    <property type="match status" value="1"/>
</dbReference>
<dbReference type="Gene3D" id="1.10.390.20">
    <property type="match status" value="1"/>
</dbReference>
<comment type="subcellular location">
    <subcellularLocation>
        <location evidence="3">Secreted</location>
    </subcellularLocation>
</comment>
<feature type="chain" id="PRO_5037290433" description="microbial collagenase" evidence="14">
    <location>
        <begin position="27"/>
        <end position="765"/>
    </location>
</feature>
<keyword evidence="12" id="KW-0865">Zymogen</keyword>
<evidence type="ECO:0000256" key="3">
    <source>
        <dbReference type="ARBA" id="ARBA00004613"/>
    </source>
</evidence>